<reference evidence="4" key="1">
    <citation type="submission" date="2017-10" db="EMBL/GenBank/DDBJ databases">
        <title>Phenotypic and genomic properties of facultatively anaerobic sulfur-reducing natronoarchaea from hypersaline soda lakes.</title>
        <authorList>
            <person name="Sorokin D.Y."/>
            <person name="Kublanov I.V."/>
            <person name="Roman P."/>
            <person name="Sinninghe Damste J.S."/>
            <person name="Golyshin P.N."/>
            <person name="Rojo D."/>
            <person name="Ciordia S."/>
            <person name="Mena Md.C."/>
            <person name="Ferrer M."/>
            <person name="Messina E."/>
            <person name="Smedile F."/>
            <person name="La Spada G."/>
            <person name="La Cono V."/>
            <person name="Yakimov M.M."/>
        </authorList>
    </citation>
    <scope>NUCLEOTIDE SEQUENCE [LARGE SCALE GENOMIC DNA]</scope>
    <source>
        <strain evidence="4">AArc1</strain>
    </source>
</reference>
<proteinExistence type="predicted"/>
<evidence type="ECO:0000256" key="1">
    <source>
        <dbReference type="SAM" id="MobiDB-lite"/>
    </source>
</evidence>
<keyword evidence="2" id="KW-1133">Transmembrane helix</keyword>
<dbReference type="KEGG" id="nan:AArc1_0108"/>
<dbReference type="RefSeq" id="WP_117362624.1">
    <property type="nucleotide sequence ID" value="NZ_CP024047.1"/>
</dbReference>
<protein>
    <submittedName>
        <fullName evidence="3">Uncharacterized protein</fullName>
    </submittedName>
</protein>
<feature type="compositionally biased region" description="Acidic residues" evidence="1">
    <location>
        <begin position="71"/>
        <end position="83"/>
    </location>
</feature>
<feature type="transmembrane region" description="Helical" evidence="2">
    <location>
        <begin position="16"/>
        <end position="38"/>
    </location>
</feature>
<feature type="region of interest" description="Disordered" evidence="1">
    <location>
        <begin position="102"/>
        <end position="129"/>
    </location>
</feature>
<evidence type="ECO:0000313" key="4">
    <source>
        <dbReference type="Proteomes" id="UP000258707"/>
    </source>
</evidence>
<feature type="transmembrane region" description="Helical" evidence="2">
    <location>
        <begin position="44"/>
        <end position="61"/>
    </location>
</feature>
<dbReference type="AlphaFoldDB" id="A0A346PAB6"/>
<dbReference type="EMBL" id="CP024047">
    <property type="protein sequence ID" value="AXR76461.1"/>
    <property type="molecule type" value="Genomic_DNA"/>
</dbReference>
<organism evidence="3 4">
    <name type="scientific">Natrarchaeobaculum sulfurireducens</name>
    <dbReference type="NCBI Taxonomy" id="2044521"/>
    <lineage>
        <taxon>Archaea</taxon>
        <taxon>Methanobacteriati</taxon>
        <taxon>Methanobacteriota</taxon>
        <taxon>Stenosarchaea group</taxon>
        <taxon>Halobacteria</taxon>
        <taxon>Halobacteriales</taxon>
        <taxon>Natrialbaceae</taxon>
        <taxon>Natrarchaeobaculum</taxon>
    </lineage>
</organism>
<gene>
    <name evidence="3" type="ORF">AArc1_0108</name>
</gene>
<keyword evidence="2" id="KW-0472">Membrane</keyword>
<evidence type="ECO:0000313" key="3">
    <source>
        <dbReference type="EMBL" id="AXR76461.1"/>
    </source>
</evidence>
<sequence>MVRSETDPTDGGRSSLWPLAVGLAFVLLGSSLLVRSPAAVEPSLAAVGLATLAVVAALLFARRTGTAESGHDDDDTVEDEDSSVWDAIPSWQYEGRHVESGGLARSEQEQALQDIQKQADELSNDPPEK</sequence>
<feature type="region of interest" description="Disordered" evidence="1">
    <location>
        <begin position="65"/>
        <end position="85"/>
    </location>
</feature>
<dbReference type="Proteomes" id="UP000258707">
    <property type="component" value="Chromosome"/>
</dbReference>
<accession>A0A346PAB6</accession>
<dbReference type="GeneID" id="37636926"/>
<name>A0A346PAB6_9EURY</name>
<evidence type="ECO:0000256" key="2">
    <source>
        <dbReference type="SAM" id="Phobius"/>
    </source>
</evidence>
<keyword evidence="2" id="KW-0812">Transmembrane</keyword>